<sequence>MPPKTHHTAVVAIPPLEVWEPIQALRRQHDRNVHRWMPHITLLYPFLPQTSFDTALPALLAVGHRLAPMALTFTTVRAFSHARGNATLWLAPEPPAPLVTLQAALQAAFPDYNEQARFHSGFTPHLSIGQTRSPAERQQLLQNLRAAWQPLQCTLHAVALIWRTADGPFQVAHNIPLSGHSA</sequence>
<name>A0A937W3X1_UNCTE</name>
<dbReference type="Proteomes" id="UP000712673">
    <property type="component" value="Unassembled WGS sequence"/>
</dbReference>
<dbReference type="Pfam" id="PF13563">
    <property type="entry name" value="2_5_RNA_ligase2"/>
    <property type="match status" value="1"/>
</dbReference>
<dbReference type="SUPFAM" id="SSF55144">
    <property type="entry name" value="LigT-like"/>
    <property type="match status" value="1"/>
</dbReference>
<reference evidence="1" key="1">
    <citation type="submission" date="2019-03" db="EMBL/GenBank/DDBJ databases">
        <title>Lake Tanganyika Metagenome-Assembled Genomes (MAGs).</title>
        <authorList>
            <person name="Tran P."/>
        </authorList>
    </citation>
    <scope>NUCLEOTIDE SEQUENCE</scope>
    <source>
        <strain evidence="1">K_DeepCast_65m_m2_066</strain>
    </source>
</reference>
<evidence type="ECO:0000313" key="2">
    <source>
        <dbReference type="Proteomes" id="UP000712673"/>
    </source>
</evidence>
<accession>A0A937W3X1</accession>
<dbReference type="GO" id="GO:0016874">
    <property type="term" value="F:ligase activity"/>
    <property type="evidence" value="ECO:0007669"/>
    <property type="project" value="UniProtKB-KW"/>
</dbReference>
<keyword evidence="1" id="KW-0436">Ligase</keyword>
<organism evidence="1 2">
    <name type="scientific">Tectimicrobiota bacterium</name>
    <dbReference type="NCBI Taxonomy" id="2528274"/>
    <lineage>
        <taxon>Bacteria</taxon>
        <taxon>Pseudomonadati</taxon>
        <taxon>Nitrospinota/Tectimicrobiota group</taxon>
        <taxon>Candidatus Tectimicrobiota</taxon>
    </lineage>
</organism>
<gene>
    <name evidence="1" type="ORF">FJZ47_13020</name>
</gene>
<comment type="caution">
    <text evidence="1">The sequence shown here is derived from an EMBL/GenBank/DDBJ whole genome shotgun (WGS) entry which is preliminary data.</text>
</comment>
<dbReference type="AlphaFoldDB" id="A0A937W3X1"/>
<dbReference type="PANTHER" id="PTHR37474:SF1">
    <property type="entry name" value="2'-5' RNA LIGASE FAMILY PROTEIN"/>
    <property type="match status" value="1"/>
</dbReference>
<evidence type="ECO:0000313" key="1">
    <source>
        <dbReference type="EMBL" id="MBM3224710.1"/>
    </source>
</evidence>
<dbReference type="EMBL" id="VGLS01000388">
    <property type="protein sequence ID" value="MBM3224710.1"/>
    <property type="molecule type" value="Genomic_DNA"/>
</dbReference>
<dbReference type="PANTHER" id="PTHR37474">
    <property type="entry name" value="RNA LIGASE/CYCLIC NUCLEOTIDE PHOSPHODIESTERASE"/>
    <property type="match status" value="1"/>
</dbReference>
<dbReference type="Gene3D" id="3.90.1140.10">
    <property type="entry name" value="Cyclic phosphodiesterase"/>
    <property type="match status" value="1"/>
</dbReference>
<proteinExistence type="predicted"/>
<protein>
    <submittedName>
        <fullName evidence="1">2'-5' RNA ligase family protein</fullName>
    </submittedName>
</protein>
<dbReference type="InterPro" id="IPR009097">
    <property type="entry name" value="Cyclic_Pdiesterase"/>
</dbReference>